<accession>A0A8C4Q1R5</accession>
<proteinExistence type="predicted"/>
<protein>
    <submittedName>
        <fullName evidence="4">Uncharacterized protein</fullName>
    </submittedName>
</protein>
<keyword evidence="5" id="KW-1185">Reference proteome</keyword>
<dbReference type="AlphaFoldDB" id="A0A8C4Q1R5"/>
<reference evidence="4" key="2">
    <citation type="submission" date="2025-09" db="UniProtKB">
        <authorList>
            <consortium name="Ensembl"/>
        </authorList>
    </citation>
    <scope>IDENTIFICATION</scope>
</reference>
<dbReference type="PANTHER" id="PTHR22663:SF17">
    <property type="entry name" value="RING FINGER PROTEIN NARYA-RELATED"/>
    <property type="match status" value="1"/>
</dbReference>
<feature type="coiled-coil region" evidence="2">
    <location>
        <begin position="80"/>
        <end position="114"/>
    </location>
</feature>
<reference evidence="4" key="1">
    <citation type="submission" date="2025-08" db="UniProtKB">
        <authorList>
            <consortium name="Ensembl"/>
        </authorList>
    </citation>
    <scope>IDENTIFICATION</scope>
</reference>
<name>A0A8C4Q1R5_EPTBU</name>
<dbReference type="PANTHER" id="PTHR22663">
    <property type="entry name" value="RING FINGER PROTEIN NARYA-RELATED"/>
    <property type="match status" value="1"/>
</dbReference>
<sequence length="312" mass="34855">MKNNMAWSHPYSNPLFAVTEKCTSCGNCKSMTISETMKPENVIFFHDPDETIKKQIKVILQVMDFQKNHRKKLFTYYRKCSNMERTCQELTDKVQRYEREILMLKKENAELKNAIKMAKAPQSPFGNSSAATGLRSNLYSPAGQPMMVSPSGLGLTSPYVLKRRYPSNMSEAMDYRTSNTMHPNNSSVFTPPLGPSRHYGPLQLSGRTPPADGKRYTPTLAGIQGVAGRTIYRNGCHSAPPAWKGTPGKSASQYFTSPMNKQDLYKRTQGASSSLSSDSNAAGSQTGRQIQLNFTPREGIYKNNFGFKTPKM</sequence>
<keyword evidence="1" id="KW-0469">Meiosis</keyword>
<keyword evidence="2" id="KW-0175">Coiled coil</keyword>
<dbReference type="GO" id="GO:0019789">
    <property type="term" value="F:SUMO transferase activity"/>
    <property type="evidence" value="ECO:0007669"/>
    <property type="project" value="InterPro"/>
</dbReference>
<evidence type="ECO:0000256" key="2">
    <source>
        <dbReference type="SAM" id="Coils"/>
    </source>
</evidence>
<dbReference type="Proteomes" id="UP000694388">
    <property type="component" value="Unplaced"/>
</dbReference>
<evidence type="ECO:0000256" key="1">
    <source>
        <dbReference type="ARBA" id="ARBA00023254"/>
    </source>
</evidence>
<evidence type="ECO:0000313" key="4">
    <source>
        <dbReference type="Ensembl" id="ENSEBUP00000008671.1"/>
    </source>
</evidence>
<dbReference type="GO" id="GO:0016925">
    <property type="term" value="P:protein sumoylation"/>
    <property type="evidence" value="ECO:0007669"/>
    <property type="project" value="TreeGrafter"/>
</dbReference>
<dbReference type="GO" id="GO:0007131">
    <property type="term" value="P:reciprocal meiotic recombination"/>
    <property type="evidence" value="ECO:0007669"/>
    <property type="project" value="InterPro"/>
</dbReference>
<evidence type="ECO:0000256" key="3">
    <source>
        <dbReference type="SAM" id="MobiDB-lite"/>
    </source>
</evidence>
<dbReference type="Ensembl" id="ENSEBUT00000009180.1">
    <property type="protein sequence ID" value="ENSEBUP00000008671.1"/>
    <property type="gene ID" value="ENSEBUG00000005559.1"/>
</dbReference>
<dbReference type="GO" id="GO:0000795">
    <property type="term" value="C:synaptonemal complex"/>
    <property type="evidence" value="ECO:0007669"/>
    <property type="project" value="InterPro"/>
</dbReference>
<dbReference type="GO" id="GO:0007129">
    <property type="term" value="P:homologous chromosome pairing at meiosis"/>
    <property type="evidence" value="ECO:0007669"/>
    <property type="project" value="TreeGrafter"/>
</dbReference>
<organism evidence="4 5">
    <name type="scientific">Eptatretus burgeri</name>
    <name type="common">Inshore hagfish</name>
    <dbReference type="NCBI Taxonomy" id="7764"/>
    <lineage>
        <taxon>Eukaryota</taxon>
        <taxon>Metazoa</taxon>
        <taxon>Chordata</taxon>
        <taxon>Craniata</taxon>
        <taxon>Vertebrata</taxon>
        <taxon>Cyclostomata</taxon>
        <taxon>Myxini</taxon>
        <taxon>Myxiniformes</taxon>
        <taxon>Myxinidae</taxon>
        <taxon>Eptatretinae</taxon>
        <taxon>Eptatretus</taxon>
    </lineage>
</organism>
<feature type="compositionally biased region" description="Low complexity" evidence="3">
    <location>
        <begin position="271"/>
        <end position="284"/>
    </location>
</feature>
<feature type="region of interest" description="Disordered" evidence="3">
    <location>
        <begin position="266"/>
        <end position="290"/>
    </location>
</feature>
<dbReference type="InterPro" id="IPR042123">
    <property type="entry name" value="Zip3/RNF212-like"/>
</dbReference>
<evidence type="ECO:0000313" key="5">
    <source>
        <dbReference type="Proteomes" id="UP000694388"/>
    </source>
</evidence>